<feature type="compositionally biased region" description="Basic and acidic residues" evidence="2">
    <location>
        <begin position="255"/>
        <end position="268"/>
    </location>
</feature>
<accession>A0A317C6J7</accession>
<feature type="domain" description="Initiator Rep protein WH1" evidence="3">
    <location>
        <begin position="12"/>
        <end position="156"/>
    </location>
</feature>
<comment type="caution">
    <text evidence="4">The sequence shown here is derived from an EMBL/GenBank/DDBJ whole genome shotgun (WGS) entry which is preliminary data.</text>
</comment>
<evidence type="ECO:0000256" key="1">
    <source>
        <dbReference type="ARBA" id="ARBA00038283"/>
    </source>
</evidence>
<dbReference type="Pfam" id="PF01051">
    <property type="entry name" value="Rep3_N"/>
    <property type="match status" value="1"/>
</dbReference>
<reference evidence="4 5" key="1">
    <citation type="submission" date="2018-05" db="EMBL/GenBank/DDBJ databases">
        <title>Leucothrix arctica sp. nov., isolated from Arctic seawater.</title>
        <authorList>
            <person name="Choi A."/>
            <person name="Baek K."/>
        </authorList>
    </citation>
    <scope>NUCLEOTIDE SEQUENCE [LARGE SCALE GENOMIC DNA]</scope>
    <source>
        <strain evidence="4 5">JCM 18388</strain>
    </source>
</reference>
<dbReference type="Proteomes" id="UP000245539">
    <property type="component" value="Unassembled WGS sequence"/>
</dbReference>
<dbReference type="SUPFAM" id="SSF46785">
    <property type="entry name" value="Winged helix' DNA-binding domain"/>
    <property type="match status" value="2"/>
</dbReference>
<feature type="region of interest" description="Disordered" evidence="2">
    <location>
        <begin position="246"/>
        <end position="268"/>
    </location>
</feature>
<dbReference type="Pfam" id="PF21205">
    <property type="entry name" value="Rep3_C"/>
    <property type="match status" value="1"/>
</dbReference>
<dbReference type="GO" id="GO:0003887">
    <property type="term" value="F:DNA-directed DNA polymerase activity"/>
    <property type="evidence" value="ECO:0007669"/>
    <property type="project" value="InterPro"/>
</dbReference>
<name>A0A317C6J7_9GAMM</name>
<dbReference type="InterPro" id="IPR036388">
    <property type="entry name" value="WH-like_DNA-bd_sf"/>
</dbReference>
<protein>
    <submittedName>
        <fullName evidence="4">RepB family plasmid replication initiator protein</fullName>
    </submittedName>
</protein>
<sequence>MQQTHDVTPVQVSMSNALTRAAHGLSLQEKRLLMLAISKLDSKLPATPQNMVVEVNVTEFASAYGITSKTLYGEAKIATEQLMNRYIRFRHGKSETRMQWVGRATYKEGEGVIELVFWHELSPMLFELERQFTSYKLGRAGGLRSKYAWRLFELLMQFKKTGYLKITLDDFHHSMDTPKSMRSKFTNLTARVLEPAIKEIRLKDGLKVTWTALKKGRKVTSLEFKFPVEPQHELFKIDKDFIDKNARPGESYEQAGKRLKEEAKKQTK</sequence>
<dbReference type="OrthoDB" id="5624196at2"/>
<proteinExistence type="inferred from homology"/>
<organism evidence="4 5">
    <name type="scientific">Leucothrix pacifica</name>
    <dbReference type="NCBI Taxonomy" id="1247513"/>
    <lineage>
        <taxon>Bacteria</taxon>
        <taxon>Pseudomonadati</taxon>
        <taxon>Pseudomonadota</taxon>
        <taxon>Gammaproteobacteria</taxon>
        <taxon>Thiotrichales</taxon>
        <taxon>Thiotrichaceae</taxon>
        <taxon>Leucothrix</taxon>
    </lineage>
</organism>
<dbReference type="EMBL" id="QGKM01000057">
    <property type="protein sequence ID" value="PWQ94265.1"/>
    <property type="molecule type" value="Genomic_DNA"/>
</dbReference>
<gene>
    <name evidence="4" type="ORF">DKW60_17205</name>
</gene>
<dbReference type="InterPro" id="IPR036390">
    <property type="entry name" value="WH_DNA-bd_sf"/>
</dbReference>
<evidence type="ECO:0000313" key="5">
    <source>
        <dbReference type="Proteomes" id="UP000245539"/>
    </source>
</evidence>
<evidence type="ECO:0000259" key="3">
    <source>
        <dbReference type="Pfam" id="PF01051"/>
    </source>
</evidence>
<dbReference type="GO" id="GO:0006270">
    <property type="term" value="P:DNA replication initiation"/>
    <property type="evidence" value="ECO:0007669"/>
    <property type="project" value="InterPro"/>
</dbReference>
<keyword evidence="5" id="KW-1185">Reference proteome</keyword>
<comment type="similarity">
    <text evidence="1">Belongs to the initiator RepB protein family.</text>
</comment>
<evidence type="ECO:0000256" key="2">
    <source>
        <dbReference type="SAM" id="MobiDB-lite"/>
    </source>
</evidence>
<evidence type="ECO:0000313" key="4">
    <source>
        <dbReference type="EMBL" id="PWQ94265.1"/>
    </source>
</evidence>
<dbReference type="AlphaFoldDB" id="A0A317C6J7"/>
<dbReference type="InterPro" id="IPR000525">
    <property type="entry name" value="Initiator_Rep_WH1"/>
</dbReference>
<dbReference type="Gene3D" id="1.10.10.10">
    <property type="entry name" value="Winged helix-like DNA-binding domain superfamily/Winged helix DNA-binding domain"/>
    <property type="match status" value="2"/>
</dbReference>